<proteinExistence type="predicted"/>
<keyword evidence="4" id="KW-1185">Reference proteome</keyword>
<keyword evidence="1" id="KW-0175">Coiled coil</keyword>
<evidence type="ECO:0000313" key="4">
    <source>
        <dbReference type="Proteomes" id="UP001189429"/>
    </source>
</evidence>
<accession>A0ABN9V6H5</accession>
<evidence type="ECO:0000313" key="3">
    <source>
        <dbReference type="EMBL" id="CAK0868410.1"/>
    </source>
</evidence>
<evidence type="ECO:0000256" key="2">
    <source>
        <dbReference type="SAM" id="MobiDB-lite"/>
    </source>
</evidence>
<protein>
    <submittedName>
        <fullName evidence="3">Uncharacterized protein</fullName>
    </submittedName>
</protein>
<name>A0ABN9V6H5_9DINO</name>
<feature type="region of interest" description="Disordered" evidence="2">
    <location>
        <begin position="1"/>
        <end position="52"/>
    </location>
</feature>
<sequence length="252" mass="27413">MDTYLIVPRGAPPPPLEPARAKASEPARGDEPAPGRSVRRTRTPISFAPSPADYDLLSDDGHDAEQLRSQLATAADTIAELRAERDELRECGCQLTAAKGAIDALRAERDELRHLGSQLAAANDAIAKLRAERDEICQRESQRQLIADNPAVAEVRPSLKAVDRRHILDLHQVDDEQATGRTSTASSAKGASADVTALRLELAVKKKALQRARCALFDKDDQLDAKELELQHALMALRDTGLPSHPSMLLTD</sequence>
<evidence type="ECO:0000256" key="1">
    <source>
        <dbReference type="SAM" id="Coils"/>
    </source>
</evidence>
<feature type="coiled-coil region" evidence="1">
    <location>
        <begin position="64"/>
        <end position="139"/>
    </location>
</feature>
<dbReference type="EMBL" id="CAUYUJ010016742">
    <property type="protein sequence ID" value="CAK0868410.1"/>
    <property type="molecule type" value="Genomic_DNA"/>
</dbReference>
<feature type="compositionally biased region" description="Basic and acidic residues" evidence="2">
    <location>
        <begin position="19"/>
        <end position="33"/>
    </location>
</feature>
<comment type="caution">
    <text evidence="3">The sequence shown here is derived from an EMBL/GenBank/DDBJ whole genome shotgun (WGS) entry which is preliminary data.</text>
</comment>
<gene>
    <name evidence="3" type="ORF">PCOR1329_LOCUS55073</name>
</gene>
<dbReference type="Proteomes" id="UP001189429">
    <property type="component" value="Unassembled WGS sequence"/>
</dbReference>
<reference evidence="3" key="1">
    <citation type="submission" date="2023-10" db="EMBL/GenBank/DDBJ databases">
        <authorList>
            <person name="Chen Y."/>
            <person name="Shah S."/>
            <person name="Dougan E. K."/>
            <person name="Thang M."/>
            <person name="Chan C."/>
        </authorList>
    </citation>
    <scope>NUCLEOTIDE SEQUENCE [LARGE SCALE GENOMIC DNA]</scope>
</reference>
<organism evidence="3 4">
    <name type="scientific">Prorocentrum cordatum</name>
    <dbReference type="NCBI Taxonomy" id="2364126"/>
    <lineage>
        <taxon>Eukaryota</taxon>
        <taxon>Sar</taxon>
        <taxon>Alveolata</taxon>
        <taxon>Dinophyceae</taxon>
        <taxon>Prorocentrales</taxon>
        <taxon>Prorocentraceae</taxon>
        <taxon>Prorocentrum</taxon>
    </lineage>
</organism>